<dbReference type="InterPro" id="IPR006311">
    <property type="entry name" value="TAT_signal"/>
</dbReference>
<proteinExistence type="predicted"/>
<name>Q5LPP6_RUEPO</name>
<feature type="signal peptide" evidence="2">
    <location>
        <begin position="1"/>
        <end position="50"/>
    </location>
</feature>
<accession>Q5LPP6</accession>
<dbReference type="eggNOG" id="COG1744">
    <property type="taxonomic scope" value="Bacteria"/>
</dbReference>
<dbReference type="PANTHER" id="PTHR43208:SF1">
    <property type="entry name" value="ABC TRANSPORTER SUBSTRATE-BINDING PROTEIN"/>
    <property type="match status" value="1"/>
</dbReference>
<evidence type="ECO:0000313" key="5">
    <source>
        <dbReference type="Proteomes" id="UP000001023"/>
    </source>
</evidence>
<dbReference type="PROSITE" id="PS51318">
    <property type="entry name" value="TAT"/>
    <property type="match status" value="1"/>
</dbReference>
<keyword evidence="5" id="KW-1185">Reference proteome</keyword>
<feature type="domain" description="ABC transporter substrate-binding protein PnrA-like" evidence="3">
    <location>
        <begin position="68"/>
        <end position="296"/>
    </location>
</feature>
<protein>
    <submittedName>
        <fullName evidence="4">Bmp family protein</fullName>
    </submittedName>
</protein>
<organism evidence="4 5">
    <name type="scientific">Ruegeria pomeroyi (strain ATCC 700808 / DSM 15171 / DSS-3)</name>
    <name type="common">Silicibacter pomeroyi</name>
    <dbReference type="NCBI Taxonomy" id="246200"/>
    <lineage>
        <taxon>Bacteria</taxon>
        <taxon>Pseudomonadati</taxon>
        <taxon>Pseudomonadota</taxon>
        <taxon>Alphaproteobacteria</taxon>
        <taxon>Rhodobacterales</taxon>
        <taxon>Roseobacteraceae</taxon>
        <taxon>Ruegeria</taxon>
    </lineage>
</organism>
<evidence type="ECO:0000259" key="3">
    <source>
        <dbReference type="Pfam" id="PF02608"/>
    </source>
</evidence>
<dbReference type="Pfam" id="PF02608">
    <property type="entry name" value="Bmp"/>
    <property type="match status" value="1"/>
</dbReference>
<gene>
    <name evidence="4" type="ordered locus">SPO2802</name>
</gene>
<dbReference type="AlphaFoldDB" id="Q5LPP6"/>
<dbReference type="PANTHER" id="PTHR43208">
    <property type="entry name" value="ABC TRANSPORTER SUBSTRATE-BINDING PROTEIN"/>
    <property type="match status" value="1"/>
</dbReference>
<reference evidence="4 5" key="1">
    <citation type="journal article" date="2004" name="Nature">
        <title>Genome sequence of Silicibacter pomeroyi reveals adaptations to the marine environment.</title>
        <authorList>
            <person name="Moran M.A."/>
            <person name="Buchan A."/>
            <person name="Gonzalez J.M."/>
            <person name="Heidelberg J.F."/>
            <person name="Whitman W.B."/>
            <person name="Kiene R.P."/>
            <person name="Henriksen J.R."/>
            <person name="King G.M."/>
            <person name="Belas R."/>
            <person name="Fuqua C."/>
            <person name="Brinkac L."/>
            <person name="Lewis M."/>
            <person name="Johri S."/>
            <person name="Weaver B."/>
            <person name="Pai G."/>
            <person name="Eisen J.A."/>
            <person name="Rahe E."/>
            <person name="Sheldon W.M."/>
            <person name="Ye W."/>
            <person name="Miller T.R."/>
            <person name="Carlton J."/>
            <person name="Rasko D.A."/>
            <person name="Paulsen I.T."/>
            <person name="Ren Q."/>
            <person name="Daugherty S.C."/>
            <person name="Deboy R.T."/>
            <person name="Dodson R.J."/>
            <person name="Durkin A.S."/>
            <person name="Madupu R."/>
            <person name="Nelson W.C."/>
            <person name="Sullivan S.A."/>
            <person name="Rosovitz M.J."/>
            <person name="Haft D.H."/>
            <person name="Selengut J."/>
            <person name="Ward N."/>
        </authorList>
    </citation>
    <scope>NUCLEOTIDE SEQUENCE [LARGE SCALE GENOMIC DNA]</scope>
    <source>
        <strain evidence="5">ATCC 700808 / DSM 15171 / DSS-3</strain>
    </source>
</reference>
<keyword evidence="1 2" id="KW-0732">Signal</keyword>
<feature type="chain" id="PRO_5004259763" evidence="2">
    <location>
        <begin position="51"/>
        <end position="351"/>
    </location>
</feature>
<reference evidence="4 5" key="2">
    <citation type="journal article" date="2014" name="Stand. Genomic Sci.">
        <title>An updated genome annotation for the model marine bacterium Ruegeria pomeroyi DSS-3.</title>
        <authorList>
            <person name="Rivers A.R."/>
            <person name="Smith C.B."/>
            <person name="Moran M.A."/>
        </authorList>
    </citation>
    <scope>GENOME REANNOTATION</scope>
    <source>
        <strain evidence="5">ATCC 700808 / DSM 15171 / DSS-3</strain>
    </source>
</reference>
<evidence type="ECO:0000313" key="4">
    <source>
        <dbReference type="EMBL" id="AAV96043.1"/>
    </source>
</evidence>
<dbReference type="Proteomes" id="UP000001023">
    <property type="component" value="Chromosome"/>
</dbReference>
<dbReference type="HOGENOM" id="CLU_038813_1_1_5"/>
<dbReference type="CDD" id="cd06304">
    <property type="entry name" value="PBP1_BmpA_Med_PnrA-like"/>
    <property type="match status" value="1"/>
</dbReference>
<evidence type="ECO:0000256" key="2">
    <source>
        <dbReference type="SAM" id="SignalP"/>
    </source>
</evidence>
<evidence type="ECO:0000256" key="1">
    <source>
        <dbReference type="ARBA" id="ARBA00022729"/>
    </source>
</evidence>
<dbReference type="EMBL" id="CP000031">
    <property type="protein sequence ID" value="AAV96043.1"/>
    <property type="molecule type" value="Genomic_DNA"/>
</dbReference>
<dbReference type="InterPro" id="IPR052910">
    <property type="entry name" value="ABC-Purine-Binding"/>
</dbReference>
<dbReference type="Gene3D" id="3.40.50.2300">
    <property type="match status" value="2"/>
</dbReference>
<dbReference type="STRING" id="246200.SPO2802"/>
<sequence length="351" mass="37860">MREKIDCSVKKCSASRKKQERIMKNTSITRRVMLAAAVAASALMTAGAAAAEKVKVAAIYTLPVEQQWISRIHKALNTAADRGDIVYAFSENVANTDYERVMREYAEQGVQLIVGEVFGLERAARKVAKDYPDTAFLMGSSFGPVAPNFSVFDNWIHEPSYLTGMVAGAATESNVIGMVGGYAIPEVNRLMHAFMDGARSVNPDVRFIVNFIDSWYDPPKAKESAFAMMDAGADVMYAERFGVSDAAVERGVKAVGNVIDTSGDYPGTIVASALWHMEATIDKAIANVAGGSFEAADYGQYSFMAYGGGSLVLDESLVAPETVAAVRAKEAEILDGLFRVNVNDDRPVSDN</sequence>
<dbReference type="KEGG" id="sil:SPO2802"/>
<dbReference type="GO" id="GO:0005886">
    <property type="term" value="C:plasma membrane"/>
    <property type="evidence" value="ECO:0007669"/>
    <property type="project" value="InterPro"/>
</dbReference>
<dbReference type="InterPro" id="IPR003760">
    <property type="entry name" value="PnrA-like"/>
</dbReference>
<dbReference type="PaxDb" id="246200-SPO2802"/>